<protein>
    <submittedName>
        <fullName evidence="1">Uncharacterized protein</fullName>
    </submittedName>
</protein>
<sequence length="99" mass="10973">MRKPKSKKKVLVEDEETPPQYEVGGISLFPLLSFFPKSQNLHVPTSLQNQSPLKTMQVSSIVKTLHQAVGGKPQNTRLSIIFVNKRSADGAASVEKKTR</sequence>
<accession>A0ABQ7BK46</accession>
<keyword evidence="2" id="KW-1185">Reference proteome</keyword>
<name>A0ABQ7BK46_BRACR</name>
<comment type="caution">
    <text evidence="1">The sequence shown here is derived from an EMBL/GenBank/DDBJ whole genome shotgun (WGS) entry which is preliminary data.</text>
</comment>
<organism evidence="1 2">
    <name type="scientific">Brassica cretica</name>
    <name type="common">Mustard</name>
    <dbReference type="NCBI Taxonomy" id="69181"/>
    <lineage>
        <taxon>Eukaryota</taxon>
        <taxon>Viridiplantae</taxon>
        <taxon>Streptophyta</taxon>
        <taxon>Embryophyta</taxon>
        <taxon>Tracheophyta</taxon>
        <taxon>Spermatophyta</taxon>
        <taxon>Magnoliopsida</taxon>
        <taxon>eudicotyledons</taxon>
        <taxon>Gunneridae</taxon>
        <taxon>Pentapetalae</taxon>
        <taxon>rosids</taxon>
        <taxon>malvids</taxon>
        <taxon>Brassicales</taxon>
        <taxon>Brassicaceae</taxon>
        <taxon>Brassiceae</taxon>
        <taxon>Brassica</taxon>
    </lineage>
</organism>
<dbReference type="EMBL" id="QGKV02001507">
    <property type="protein sequence ID" value="KAF3532280.1"/>
    <property type="molecule type" value="Genomic_DNA"/>
</dbReference>
<evidence type="ECO:0000313" key="2">
    <source>
        <dbReference type="Proteomes" id="UP000266723"/>
    </source>
</evidence>
<evidence type="ECO:0000313" key="1">
    <source>
        <dbReference type="EMBL" id="KAF3532280.1"/>
    </source>
</evidence>
<proteinExistence type="predicted"/>
<dbReference type="Proteomes" id="UP000266723">
    <property type="component" value="Unassembled WGS sequence"/>
</dbReference>
<reference evidence="1 2" key="1">
    <citation type="journal article" date="2020" name="BMC Genomics">
        <title>Intraspecific diversification of the crop wild relative Brassica cretica Lam. using demographic model selection.</title>
        <authorList>
            <person name="Kioukis A."/>
            <person name="Michalopoulou V.A."/>
            <person name="Briers L."/>
            <person name="Pirintsos S."/>
            <person name="Studholme D.J."/>
            <person name="Pavlidis P."/>
            <person name="Sarris P.F."/>
        </authorList>
    </citation>
    <scope>NUCLEOTIDE SEQUENCE [LARGE SCALE GENOMIC DNA]</scope>
    <source>
        <strain evidence="2">cv. PFS-1207/04</strain>
    </source>
</reference>
<gene>
    <name evidence="1" type="ORF">DY000_02041451</name>
</gene>